<dbReference type="EMBL" id="JAIWYP010000001">
    <property type="protein sequence ID" value="KAH3897217.1"/>
    <property type="molecule type" value="Genomic_DNA"/>
</dbReference>
<protein>
    <submittedName>
        <fullName evidence="3">Uncharacterized protein</fullName>
    </submittedName>
</protein>
<evidence type="ECO:0000313" key="4">
    <source>
        <dbReference type="Proteomes" id="UP000828390"/>
    </source>
</evidence>
<dbReference type="AlphaFoldDB" id="A0A9D4NIH4"/>
<evidence type="ECO:0000256" key="2">
    <source>
        <dbReference type="SAM" id="Phobius"/>
    </source>
</evidence>
<evidence type="ECO:0000256" key="1">
    <source>
        <dbReference type="SAM" id="MobiDB-lite"/>
    </source>
</evidence>
<keyword evidence="2" id="KW-0472">Membrane</keyword>
<feature type="transmembrane region" description="Helical" evidence="2">
    <location>
        <begin position="229"/>
        <end position="256"/>
    </location>
</feature>
<dbReference type="Gene3D" id="1.20.1250.20">
    <property type="entry name" value="MFS general substrate transporter like domains"/>
    <property type="match status" value="1"/>
</dbReference>
<sequence length="303" mass="33751">MVVKEQIRVFDADMQSAVMSRYQKLTEDTAADVEHSIPPPQCREHDNTRPDSPHMVSGSLQGTPDPPFYADAHLYEGRLQRHVGDGDDDDDHIGSIQYPSVAAHDDEPLFSKHVPLLLKWPFYYGIIEIVLGFLTVLFSVAYIFMVQDWTSTVDTVRVFNSSNSYGAMLWSGVVLILAGSLAVRICKTKSRKNIILFYIFTLLGTLLNLSLSILTISCLLSTNNTNTKYVALYGLSIVCCNLGYIPLLVTAIKYLLPVCLGRVRLGHALLVCWLPCCFSPESPSHIATTVLTSHYDDMECLVI</sequence>
<reference evidence="3" key="1">
    <citation type="journal article" date="2019" name="bioRxiv">
        <title>The Genome of the Zebra Mussel, Dreissena polymorpha: A Resource for Invasive Species Research.</title>
        <authorList>
            <person name="McCartney M.A."/>
            <person name="Auch B."/>
            <person name="Kono T."/>
            <person name="Mallez S."/>
            <person name="Zhang Y."/>
            <person name="Obille A."/>
            <person name="Becker A."/>
            <person name="Abrahante J.E."/>
            <person name="Garbe J."/>
            <person name="Badalamenti J.P."/>
            <person name="Herman A."/>
            <person name="Mangelson H."/>
            <person name="Liachko I."/>
            <person name="Sullivan S."/>
            <person name="Sone E.D."/>
            <person name="Koren S."/>
            <person name="Silverstein K.A.T."/>
            <person name="Beckman K.B."/>
            <person name="Gohl D.M."/>
        </authorList>
    </citation>
    <scope>NUCLEOTIDE SEQUENCE</scope>
    <source>
        <strain evidence="3">Duluth1</strain>
        <tissue evidence="3">Whole animal</tissue>
    </source>
</reference>
<feature type="region of interest" description="Disordered" evidence="1">
    <location>
        <begin position="30"/>
        <end position="61"/>
    </location>
</feature>
<keyword evidence="2" id="KW-1133">Transmembrane helix</keyword>
<reference evidence="3" key="2">
    <citation type="submission" date="2020-11" db="EMBL/GenBank/DDBJ databases">
        <authorList>
            <person name="McCartney M.A."/>
            <person name="Auch B."/>
            <person name="Kono T."/>
            <person name="Mallez S."/>
            <person name="Becker A."/>
            <person name="Gohl D.M."/>
            <person name="Silverstein K.A.T."/>
            <person name="Koren S."/>
            <person name="Bechman K.B."/>
            <person name="Herman A."/>
            <person name="Abrahante J.E."/>
            <person name="Garbe J."/>
        </authorList>
    </citation>
    <scope>NUCLEOTIDE SEQUENCE</scope>
    <source>
        <strain evidence="3">Duluth1</strain>
        <tissue evidence="3">Whole animal</tissue>
    </source>
</reference>
<comment type="caution">
    <text evidence="3">The sequence shown here is derived from an EMBL/GenBank/DDBJ whole genome shotgun (WGS) entry which is preliminary data.</text>
</comment>
<proteinExistence type="predicted"/>
<feature type="transmembrane region" description="Helical" evidence="2">
    <location>
        <begin position="122"/>
        <end position="145"/>
    </location>
</feature>
<feature type="transmembrane region" description="Helical" evidence="2">
    <location>
        <begin position="195"/>
        <end position="217"/>
    </location>
</feature>
<evidence type="ECO:0000313" key="3">
    <source>
        <dbReference type="EMBL" id="KAH3897217.1"/>
    </source>
</evidence>
<dbReference type="InterPro" id="IPR036259">
    <property type="entry name" value="MFS_trans_sf"/>
</dbReference>
<organism evidence="3 4">
    <name type="scientific">Dreissena polymorpha</name>
    <name type="common">Zebra mussel</name>
    <name type="synonym">Mytilus polymorpha</name>
    <dbReference type="NCBI Taxonomy" id="45954"/>
    <lineage>
        <taxon>Eukaryota</taxon>
        <taxon>Metazoa</taxon>
        <taxon>Spiralia</taxon>
        <taxon>Lophotrochozoa</taxon>
        <taxon>Mollusca</taxon>
        <taxon>Bivalvia</taxon>
        <taxon>Autobranchia</taxon>
        <taxon>Heteroconchia</taxon>
        <taxon>Euheterodonta</taxon>
        <taxon>Imparidentia</taxon>
        <taxon>Neoheterodontei</taxon>
        <taxon>Myida</taxon>
        <taxon>Dreissenoidea</taxon>
        <taxon>Dreissenidae</taxon>
        <taxon>Dreissena</taxon>
    </lineage>
</organism>
<feature type="transmembrane region" description="Helical" evidence="2">
    <location>
        <begin position="165"/>
        <end position="183"/>
    </location>
</feature>
<accession>A0A9D4NIH4</accession>
<keyword evidence="2" id="KW-0812">Transmembrane</keyword>
<name>A0A9D4NIH4_DREPO</name>
<feature type="compositionally biased region" description="Basic and acidic residues" evidence="1">
    <location>
        <begin position="42"/>
        <end position="52"/>
    </location>
</feature>
<keyword evidence="4" id="KW-1185">Reference proteome</keyword>
<gene>
    <name evidence="3" type="ORF">DPMN_021403</name>
</gene>
<dbReference type="Proteomes" id="UP000828390">
    <property type="component" value="Unassembled WGS sequence"/>
</dbReference>